<keyword evidence="2" id="KW-0677">Repeat</keyword>
<protein>
    <submittedName>
        <fullName evidence="4">Regulatory-associated protein of mTOR</fullName>
    </submittedName>
</protein>
<dbReference type="GO" id="GO:0010506">
    <property type="term" value="P:regulation of autophagy"/>
    <property type="evidence" value="ECO:0007669"/>
    <property type="project" value="TreeGrafter"/>
</dbReference>
<dbReference type="PRINTS" id="PR01547">
    <property type="entry name" value="YEAST176DUF"/>
</dbReference>
<evidence type="ECO:0000313" key="4">
    <source>
        <dbReference type="EMBL" id="KAL0487808.1"/>
    </source>
</evidence>
<dbReference type="PANTHER" id="PTHR12848">
    <property type="entry name" value="REGULATORY-ASSOCIATED PROTEIN OF MTOR"/>
    <property type="match status" value="1"/>
</dbReference>
<dbReference type="GO" id="GO:0031931">
    <property type="term" value="C:TORC1 complex"/>
    <property type="evidence" value="ECO:0007669"/>
    <property type="project" value="InterPro"/>
</dbReference>
<evidence type="ECO:0000259" key="3">
    <source>
        <dbReference type="SMART" id="SM01302"/>
    </source>
</evidence>
<dbReference type="AlphaFoldDB" id="A0AAW2ZFM6"/>
<dbReference type="PANTHER" id="PTHR12848:SF16">
    <property type="entry name" value="REGULATORY-ASSOCIATED PROTEIN OF MTOR"/>
    <property type="match status" value="1"/>
</dbReference>
<evidence type="ECO:0000313" key="5">
    <source>
        <dbReference type="Proteomes" id="UP001431209"/>
    </source>
</evidence>
<gene>
    <name evidence="4" type="ORF">AKO1_008663</name>
</gene>
<evidence type="ECO:0000256" key="1">
    <source>
        <dbReference type="ARBA" id="ARBA00022574"/>
    </source>
</evidence>
<comment type="caution">
    <text evidence="4">The sequence shown here is derived from an EMBL/GenBank/DDBJ whole genome shotgun (WGS) entry which is preliminary data.</text>
</comment>
<feature type="domain" description="Raptor N-terminal CASPase-like" evidence="3">
    <location>
        <begin position="53"/>
        <end position="206"/>
    </location>
</feature>
<reference evidence="4 5" key="1">
    <citation type="submission" date="2024-03" db="EMBL/GenBank/DDBJ databases">
        <title>The Acrasis kona genome and developmental transcriptomes reveal deep origins of eukaryotic multicellular pathways.</title>
        <authorList>
            <person name="Sheikh S."/>
            <person name="Fu C.-J."/>
            <person name="Brown M.W."/>
            <person name="Baldauf S.L."/>
        </authorList>
    </citation>
    <scope>NUCLEOTIDE SEQUENCE [LARGE SCALE GENOMIC DNA]</scope>
    <source>
        <strain evidence="4 5">ATCC MYA-3509</strain>
    </source>
</reference>
<dbReference type="Pfam" id="PF14538">
    <property type="entry name" value="Raptor_N"/>
    <property type="match status" value="1"/>
</dbReference>
<evidence type="ECO:0000256" key="2">
    <source>
        <dbReference type="ARBA" id="ARBA00022737"/>
    </source>
</evidence>
<keyword evidence="1" id="KW-0853">WD repeat</keyword>
<dbReference type="GO" id="GO:0030674">
    <property type="term" value="F:protein-macromolecule adaptor activity"/>
    <property type="evidence" value="ECO:0007669"/>
    <property type="project" value="TreeGrafter"/>
</dbReference>
<dbReference type="InterPro" id="IPR004083">
    <property type="entry name" value="Raptor"/>
</dbReference>
<organism evidence="4 5">
    <name type="scientific">Acrasis kona</name>
    <dbReference type="NCBI Taxonomy" id="1008807"/>
    <lineage>
        <taxon>Eukaryota</taxon>
        <taxon>Discoba</taxon>
        <taxon>Heterolobosea</taxon>
        <taxon>Tetramitia</taxon>
        <taxon>Eutetramitia</taxon>
        <taxon>Acrasidae</taxon>
        <taxon>Acrasis</taxon>
    </lineage>
</organism>
<dbReference type="GO" id="GO:0009267">
    <property type="term" value="P:cellular response to starvation"/>
    <property type="evidence" value="ECO:0007669"/>
    <property type="project" value="TreeGrafter"/>
</dbReference>
<dbReference type="GO" id="GO:0005737">
    <property type="term" value="C:cytoplasm"/>
    <property type="evidence" value="ECO:0007669"/>
    <property type="project" value="TreeGrafter"/>
</dbReference>
<name>A0AAW2ZFM6_9EUKA</name>
<dbReference type="GO" id="GO:0031929">
    <property type="term" value="P:TOR signaling"/>
    <property type="evidence" value="ECO:0007669"/>
    <property type="project" value="InterPro"/>
</dbReference>
<dbReference type="GO" id="GO:0030307">
    <property type="term" value="P:positive regulation of cell growth"/>
    <property type="evidence" value="ECO:0007669"/>
    <property type="project" value="TreeGrafter"/>
</dbReference>
<proteinExistence type="predicted"/>
<dbReference type="EMBL" id="JAOPGA020001373">
    <property type="protein sequence ID" value="KAL0487808.1"/>
    <property type="molecule type" value="Genomic_DNA"/>
</dbReference>
<dbReference type="InterPro" id="IPR029347">
    <property type="entry name" value="Raptor_N"/>
</dbReference>
<sequence>MSSPTNTDSFKHGRSFKESRKQRIFLEEERHNKDIDKDAEDKELVVDWRMKQRLKTAQVALVMCLNIGVDPPDVIKVLPCAKLECWIDPFTLPQQKALETIGAQLKTQYERWQPRARYKQCLDPTVDDVKKTCTSLRRSAKKERILFHYNGHGVPRPTTNGEIWVFNKNFTQYIPLLLWDLYVWMDSPSIYVFDCNNAGLIVKSFTQIIKQKDKEDSKNNPNNTYRKHKENILLAACSANESLPLNPKFPADLFTACLTTPIRVALQWFCQNNRLVDGITIEMIDRLPGRVNDRRTPLGELNWIFTAVTDTIAWSVLPRELFHKLFRQDLLVASLFSKLFVGR</sequence>
<dbReference type="Proteomes" id="UP001431209">
    <property type="component" value="Unassembled WGS sequence"/>
</dbReference>
<dbReference type="SMART" id="SM01302">
    <property type="entry name" value="Raptor_N"/>
    <property type="match status" value="1"/>
</dbReference>
<dbReference type="GO" id="GO:0071230">
    <property type="term" value="P:cellular response to amino acid stimulus"/>
    <property type="evidence" value="ECO:0007669"/>
    <property type="project" value="TreeGrafter"/>
</dbReference>
<accession>A0AAW2ZFM6</accession>
<keyword evidence="5" id="KW-1185">Reference proteome</keyword>